<name>A0ABR8CK27_9CYAN</name>
<sequence length="49" mass="5344">MKSETLEVNLVVRLTPSQKQAVETTAKSMGVTPSTYVRSSLFTNKKDAA</sequence>
<reference evidence="1 2" key="1">
    <citation type="journal article" date="2020" name="ISME J.">
        <title>Comparative genomics reveals insights into cyanobacterial evolution and habitat adaptation.</title>
        <authorList>
            <person name="Chen M.Y."/>
            <person name="Teng W.K."/>
            <person name="Zhao L."/>
            <person name="Hu C.X."/>
            <person name="Zhou Y.K."/>
            <person name="Han B.P."/>
            <person name="Song L.R."/>
            <person name="Shu W.S."/>
        </authorList>
    </citation>
    <scope>NUCLEOTIDE SEQUENCE [LARGE SCALE GENOMIC DNA]</scope>
    <source>
        <strain evidence="1 2">FACHB-1050</strain>
    </source>
</reference>
<dbReference type="Proteomes" id="UP000618445">
    <property type="component" value="Unassembled WGS sequence"/>
</dbReference>
<dbReference type="EMBL" id="JACJQY010000077">
    <property type="protein sequence ID" value="MBD2319964.1"/>
    <property type="molecule type" value="Genomic_DNA"/>
</dbReference>
<dbReference type="InterPro" id="IPR053842">
    <property type="entry name" value="NikA-like"/>
</dbReference>
<accession>A0ABR8CK27</accession>
<proteinExistence type="predicted"/>
<organism evidence="1 2">
    <name type="scientific">Phormidium tenue FACHB-1050</name>
    <dbReference type="NCBI Taxonomy" id="2692857"/>
    <lineage>
        <taxon>Bacteria</taxon>
        <taxon>Bacillati</taxon>
        <taxon>Cyanobacteriota</taxon>
        <taxon>Cyanophyceae</taxon>
        <taxon>Oscillatoriophycideae</taxon>
        <taxon>Oscillatoriales</taxon>
        <taxon>Oscillatoriaceae</taxon>
        <taxon>Phormidium</taxon>
    </lineage>
</organism>
<dbReference type="Pfam" id="PF21983">
    <property type="entry name" value="NikA-like"/>
    <property type="match status" value="1"/>
</dbReference>
<evidence type="ECO:0000313" key="1">
    <source>
        <dbReference type="EMBL" id="MBD2319964.1"/>
    </source>
</evidence>
<keyword evidence="2" id="KW-1185">Reference proteome</keyword>
<evidence type="ECO:0000313" key="2">
    <source>
        <dbReference type="Proteomes" id="UP000618445"/>
    </source>
</evidence>
<protein>
    <submittedName>
        <fullName evidence="1">Uncharacterized protein</fullName>
    </submittedName>
</protein>
<dbReference type="RefSeq" id="WP_190582496.1">
    <property type="nucleotide sequence ID" value="NZ_CAWPQU010000075.1"/>
</dbReference>
<gene>
    <name evidence="1" type="ORF">H6G05_24395</name>
</gene>
<comment type="caution">
    <text evidence="1">The sequence shown here is derived from an EMBL/GenBank/DDBJ whole genome shotgun (WGS) entry which is preliminary data.</text>
</comment>